<dbReference type="EMBL" id="JAPZBR010000008">
    <property type="protein sequence ID" value="KAJ5341514.1"/>
    <property type="molecule type" value="Genomic_DNA"/>
</dbReference>
<sequence length="112" mass="11547">MGHRSAQSDDIPIADIFTAKRPRQAPAAAAAAAASPASSLGPLVSPGARKLLLRQLSPPGLLTRRPPSSLRLAEAVTPSATHTPRRSREDPAPAPPDLVKSSPGPAPHSFGR</sequence>
<organism evidence="2 3">
    <name type="scientific">Penicillium brevicompactum</name>
    <dbReference type="NCBI Taxonomy" id="5074"/>
    <lineage>
        <taxon>Eukaryota</taxon>
        <taxon>Fungi</taxon>
        <taxon>Dikarya</taxon>
        <taxon>Ascomycota</taxon>
        <taxon>Pezizomycotina</taxon>
        <taxon>Eurotiomycetes</taxon>
        <taxon>Eurotiomycetidae</taxon>
        <taxon>Eurotiales</taxon>
        <taxon>Aspergillaceae</taxon>
        <taxon>Penicillium</taxon>
    </lineage>
</organism>
<proteinExistence type="predicted"/>
<feature type="region of interest" description="Disordered" evidence="1">
    <location>
        <begin position="1"/>
        <end position="44"/>
    </location>
</feature>
<comment type="caution">
    <text evidence="2">The sequence shown here is derived from an EMBL/GenBank/DDBJ whole genome shotgun (WGS) entry which is preliminary data.</text>
</comment>
<dbReference type="Proteomes" id="UP001148299">
    <property type="component" value="Unassembled WGS sequence"/>
</dbReference>
<feature type="compositionally biased region" description="Low complexity" evidence="1">
    <location>
        <begin position="57"/>
        <end position="72"/>
    </location>
</feature>
<reference evidence="2" key="2">
    <citation type="journal article" date="2023" name="IMA Fungus">
        <title>Comparative genomic study of the Penicillium genus elucidates a diverse pangenome and 15 lateral gene transfer events.</title>
        <authorList>
            <person name="Petersen C."/>
            <person name="Sorensen T."/>
            <person name="Nielsen M.R."/>
            <person name="Sondergaard T.E."/>
            <person name="Sorensen J.L."/>
            <person name="Fitzpatrick D.A."/>
            <person name="Frisvad J.C."/>
            <person name="Nielsen K.L."/>
        </authorList>
    </citation>
    <scope>NUCLEOTIDE SEQUENCE</scope>
    <source>
        <strain evidence="2">IBT 35675</strain>
    </source>
</reference>
<keyword evidence="3" id="KW-1185">Reference proteome</keyword>
<reference evidence="2" key="1">
    <citation type="submission" date="2022-12" db="EMBL/GenBank/DDBJ databases">
        <authorList>
            <person name="Petersen C."/>
        </authorList>
    </citation>
    <scope>NUCLEOTIDE SEQUENCE</scope>
    <source>
        <strain evidence="2">IBT 35675</strain>
    </source>
</reference>
<feature type="compositionally biased region" description="Low complexity" evidence="1">
    <location>
        <begin position="25"/>
        <end position="39"/>
    </location>
</feature>
<name>A0A9W9QRA6_PENBR</name>
<protein>
    <submittedName>
        <fullName evidence="2">Uncharacterized protein</fullName>
    </submittedName>
</protein>
<evidence type="ECO:0000313" key="2">
    <source>
        <dbReference type="EMBL" id="KAJ5341514.1"/>
    </source>
</evidence>
<dbReference type="AlphaFoldDB" id="A0A9W9QRA6"/>
<gene>
    <name evidence="2" type="ORF">N7541_010638</name>
</gene>
<evidence type="ECO:0000256" key="1">
    <source>
        <dbReference type="SAM" id="MobiDB-lite"/>
    </source>
</evidence>
<feature type="region of interest" description="Disordered" evidence="1">
    <location>
        <begin position="57"/>
        <end position="112"/>
    </location>
</feature>
<accession>A0A9W9QRA6</accession>
<evidence type="ECO:0000313" key="3">
    <source>
        <dbReference type="Proteomes" id="UP001148299"/>
    </source>
</evidence>